<proteinExistence type="predicted"/>
<feature type="compositionally biased region" description="Basic and acidic residues" evidence="1">
    <location>
        <begin position="1"/>
        <end position="28"/>
    </location>
</feature>
<evidence type="ECO:0000313" key="3">
    <source>
        <dbReference type="Proteomes" id="UP000434172"/>
    </source>
</evidence>
<sequence length="331" mass="38166">MFPNDEEQKKNTEMTETETEVHSDKENTCDTPPEIVTMETSDQEQETAWDQEETGWGPCINNSQDYFKHCSRGEDVSSWPANEPQWAEFIVSGTKPEEINDSSPSRLEWLRQKRENNERNAYLDQLMTMVGFENVKAYFLIVKAKVEANKQADTRHKKLQLHLVLHRKDGTGKKSIAQLYAQFLHSIRAVADQTFTRTAQLYPYQHSDDNRKDDNHDRNDDEDEDEEKPAVIFYDISDSSDKLYSDVVSNAIQNTEESVVIISSKMKSLLDSIESSNKALQQLPALLTISDYDDEELRQIFVRIMQKRGFSVEGGFEDGIMHAIVQRVARK</sequence>
<dbReference type="OrthoDB" id="2423195at2759"/>
<feature type="region of interest" description="Disordered" evidence="1">
    <location>
        <begin position="202"/>
        <end position="229"/>
    </location>
</feature>
<protein>
    <submittedName>
        <fullName evidence="2">ATPase</fullName>
    </submittedName>
</protein>
<dbReference type="Proteomes" id="UP000434172">
    <property type="component" value="Unassembled WGS sequence"/>
</dbReference>
<name>A0A8H3ZEJ3_9PEZI</name>
<dbReference type="AlphaFoldDB" id="A0A8H3ZEJ3"/>
<feature type="region of interest" description="Disordered" evidence="1">
    <location>
        <begin position="1"/>
        <end position="56"/>
    </location>
</feature>
<reference evidence="2 3" key="1">
    <citation type="submission" date="2019-12" db="EMBL/GenBank/DDBJ databases">
        <title>A genome sequence resource for the geographically widespread anthracnose pathogen Colletotrichum asianum.</title>
        <authorList>
            <person name="Meng Y."/>
        </authorList>
    </citation>
    <scope>NUCLEOTIDE SEQUENCE [LARGE SCALE GENOMIC DNA]</scope>
    <source>
        <strain evidence="2 3">ICMP 18580</strain>
    </source>
</reference>
<evidence type="ECO:0000313" key="2">
    <source>
        <dbReference type="EMBL" id="KAF0316689.1"/>
    </source>
</evidence>
<comment type="caution">
    <text evidence="2">The sequence shown here is derived from an EMBL/GenBank/DDBJ whole genome shotgun (WGS) entry which is preliminary data.</text>
</comment>
<dbReference type="Gene3D" id="3.40.50.300">
    <property type="entry name" value="P-loop containing nucleotide triphosphate hydrolases"/>
    <property type="match status" value="1"/>
</dbReference>
<organism evidence="2 3">
    <name type="scientific">Colletotrichum asianum</name>
    <dbReference type="NCBI Taxonomy" id="702518"/>
    <lineage>
        <taxon>Eukaryota</taxon>
        <taxon>Fungi</taxon>
        <taxon>Dikarya</taxon>
        <taxon>Ascomycota</taxon>
        <taxon>Pezizomycotina</taxon>
        <taxon>Sordariomycetes</taxon>
        <taxon>Hypocreomycetidae</taxon>
        <taxon>Glomerellales</taxon>
        <taxon>Glomerellaceae</taxon>
        <taxon>Colletotrichum</taxon>
        <taxon>Colletotrichum gloeosporioides species complex</taxon>
    </lineage>
</organism>
<dbReference type="InterPro" id="IPR027417">
    <property type="entry name" value="P-loop_NTPase"/>
</dbReference>
<feature type="compositionally biased region" description="Acidic residues" evidence="1">
    <location>
        <begin position="41"/>
        <end position="53"/>
    </location>
</feature>
<evidence type="ECO:0000256" key="1">
    <source>
        <dbReference type="SAM" id="MobiDB-lite"/>
    </source>
</evidence>
<gene>
    <name evidence="2" type="ORF">GQ607_016031</name>
</gene>
<accession>A0A8H3ZEJ3</accession>
<dbReference type="EMBL" id="WOWK01000150">
    <property type="protein sequence ID" value="KAF0316689.1"/>
    <property type="molecule type" value="Genomic_DNA"/>
</dbReference>
<keyword evidence="3" id="KW-1185">Reference proteome</keyword>
<feature type="compositionally biased region" description="Basic and acidic residues" evidence="1">
    <location>
        <begin position="206"/>
        <end position="219"/>
    </location>
</feature>